<dbReference type="SUPFAM" id="SSF52540">
    <property type="entry name" value="P-loop containing nucleoside triphosphate hydrolases"/>
    <property type="match status" value="1"/>
</dbReference>
<feature type="region of interest" description="Disordered" evidence="6">
    <location>
        <begin position="488"/>
        <end position="508"/>
    </location>
</feature>
<dbReference type="InterPro" id="IPR000795">
    <property type="entry name" value="T_Tr_GTP-bd_dom"/>
</dbReference>
<dbReference type="Gene3D" id="2.40.30.10">
    <property type="entry name" value="Translation factors"/>
    <property type="match status" value="1"/>
</dbReference>
<feature type="domain" description="Tr-type G" evidence="7">
    <location>
        <begin position="180"/>
        <end position="360"/>
    </location>
</feature>
<gene>
    <name evidence="8" type="primary">AlNc14C166G7873</name>
    <name evidence="8" type="ORF">ALNC14_088710</name>
</gene>
<dbReference type="GO" id="GO:0003924">
    <property type="term" value="F:GTPase activity"/>
    <property type="evidence" value="ECO:0007669"/>
    <property type="project" value="InterPro"/>
</dbReference>
<dbReference type="InterPro" id="IPR027417">
    <property type="entry name" value="P-loop_NTPase"/>
</dbReference>
<dbReference type="PROSITE" id="PS51722">
    <property type="entry name" value="G_TR_2"/>
    <property type="match status" value="1"/>
</dbReference>
<dbReference type="Gene3D" id="3.40.50.300">
    <property type="entry name" value="P-loop containing nucleotide triphosphate hydrolases"/>
    <property type="match status" value="1"/>
</dbReference>
<evidence type="ECO:0000256" key="1">
    <source>
        <dbReference type="ARBA" id="ARBA00007733"/>
    </source>
</evidence>
<accession>F0WN40</accession>
<dbReference type="HOGENOM" id="CLU_006301_11_0_1"/>
<dbReference type="PANTHER" id="PTHR43381">
    <property type="entry name" value="TRANSLATION INITIATION FACTOR IF-2-RELATED"/>
    <property type="match status" value="1"/>
</dbReference>
<reference evidence="8" key="1">
    <citation type="journal article" date="2011" name="PLoS Biol.">
        <title>Gene gain and loss during evolution of obligate parasitism in the white rust pathogen of Arabidopsis thaliana.</title>
        <authorList>
            <person name="Kemen E."/>
            <person name="Gardiner A."/>
            <person name="Schultz-Larsen T."/>
            <person name="Kemen A.C."/>
            <person name="Balmuth A.L."/>
            <person name="Robert-Seilaniantz A."/>
            <person name="Bailey K."/>
            <person name="Holub E."/>
            <person name="Studholme D.J."/>
            <person name="Maclean D."/>
            <person name="Jones J.D."/>
        </authorList>
    </citation>
    <scope>NUCLEOTIDE SEQUENCE</scope>
</reference>
<dbReference type="Pfam" id="PF11987">
    <property type="entry name" value="IF-2"/>
    <property type="match status" value="1"/>
</dbReference>
<dbReference type="SUPFAM" id="SSF50447">
    <property type="entry name" value="Translation proteins"/>
    <property type="match status" value="1"/>
</dbReference>
<evidence type="ECO:0000256" key="6">
    <source>
        <dbReference type="SAM" id="MobiDB-lite"/>
    </source>
</evidence>
<dbReference type="InterPro" id="IPR036925">
    <property type="entry name" value="TIF_IF2_dom3_sf"/>
</dbReference>
<dbReference type="AlphaFoldDB" id="F0WN40"/>
<dbReference type="InterPro" id="IPR015760">
    <property type="entry name" value="TIF_IF2"/>
</dbReference>
<dbReference type="GO" id="GO:0005737">
    <property type="term" value="C:cytoplasm"/>
    <property type="evidence" value="ECO:0007669"/>
    <property type="project" value="TreeGrafter"/>
</dbReference>
<keyword evidence="4" id="KW-0648">Protein biosynthesis</keyword>
<dbReference type="InterPro" id="IPR005225">
    <property type="entry name" value="Small_GTP-bd"/>
</dbReference>
<dbReference type="SUPFAM" id="SSF52156">
    <property type="entry name" value="Initiation factor IF2/eIF5b, domain 3"/>
    <property type="match status" value="1"/>
</dbReference>
<feature type="compositionally biased region" description="Acidic residues" evidence="6">
    <location>
        <begin position="492"/>
        <end position="502"/>
    </location>
</feature>
<dbReference type="Gene3D" id="3.40.50.10050">
    <property type="entry name" value="Translation initiation factor IF- 2, domain 3"/>
    <property type="match status" value="1"/>
</dbReference>
<proteinExistence type="inferred from homology"/>
<keyword evidence="5" id="KW-0342">GTP-binding</keyword>
<dbReference type="InterPro" id="IPR023115">
    <property type="entry name" value="TIF_IF2_dom3"/>
</dbReference>
<dbReference type="EMBL" id="FR824211">
    <property type="protein sequence ID" value="CCA22728.1"/>
    <property type="molecule type" value="Genomic_DNA"/>
</dbReference>
<dbReference type="NCBIfam" id="TIGR00231">
    <property type="entry name" value="small_GTP"/>
    <property type="match status" value="1"/>
</dbReference>
<reference evidence="8" key="2">
    <citation type="submission" date="2011-02" db="EMBL/GenBank/DDBJ databases">
        <authorList>
            <person name="MacLean D."/>
        </authorList>
    </citation>
    <scope>NUCLEOTIDE SEQUENCE</scope>
</reference>
<evidence type="ECO:0000256" key="5">
    <source>
        <dbReference type="ARBA" id="ARBA00023134"/>
    </source>
</evidence>
<name>F0WN40_9STRA</name>
<dbReference type="Pfam" id="PF00009">
    <property type="entry name" value="GTP_EFTU"/>
    <property type="match status" value="1"/>
</dbReference>
<evidence type="ECO:0000259" key="7">
    <source>
        <dbReference type="PROSITE" id="PS51722"/>
    </source>
</evidence>
<protein>
    <submittedName>
        <fullName evidence="8">Translation initiation factor IF2 putative</fullName>
    </submittedName>
</protein>
<evidence type="ECO:0000313" key="8">
    <source>
        <dbReference type="EMBL" id="CCA22728.1"/>
    </source>
</evidence>
<dbReference type="InterPro" id="IPR009000">
    <property type="entry name" value="Transl_B-barrel_sf"/>
</dbReference>
<dbReference type="GO" id="GO:0005525">
    <property type="term" value="F:GTP binding"/>
    <property type="evidence" value="ECO:0007669"/>
    <property type="project" value="UniProtKB-KW"/>
</dbReference>
<sequence>MRSIVGVQLVARRIASVPTRQSQMYHHCNRMAVENWHLNGVFKPLVQNRGLRTKRRHTSAIEPKTAYIGHELVEKSVKKDAVSAVMIPAFIRVRTLAKKIKQPLDKVLAFLVKKQNRRYHLEWNGHTFSYKNVKEIVLSFEISKRVADHFKVDVKYHQVEPEPYNIADSHLNSHSDEIVPRGPVIAVMGHVDHGKTTLMDSLREHSFIASSEREGITQKINVCEASLEDGIKATFLDTPGHFHFFRMRTSAAQVADIILLVVAVDEGCLLQTEESIGCIEEMNIPSVVCINKMDVFASNGDDHEQEQSKSVVDRVTQQLKSFVALQDTPVIPISAKYKLNLLGLKNEIVKITKTLEGDALSSVQTYVGIQEQVIPQGIVLESVKERGKGLLLRVLIKHGSLQKNDHFVSGMIHGVVRSLRCADSKRSLTSGLPGKVVDITYSQKVKHLDAPIEQEFYVLPSEEAAQVLEQRELRLEFEEKGIALEELRAAEAEENTSEEEPTLTESSGEDDKMNFIILKTDGAGSLATIKDTVDDIPNLMTARIGIGHVTSQDIDVAINQDCPIYGFNIRIRKRERDLAHQRRVKVIIKSTIHDLIADIEQFVKRNAE</sequence>
<evidence type="ECO:0000256" key="3">
    <source>
        <dbReference type="ARBA" id="ARBA00022741"/>
    </source>
</evidence>
<keyword evidence="3" id="KW-0547">Nucleotide-binding</keyword>
<organism evidence="8">
    <name type="scientific">Albugo laibachii Nc14</name>
    <dbReference type="NCBI Taxonomy" id="890382"/>
    <lineage>
        <taxon>Eukaryota</taxon>
        <taxon>Sar</taxon>
        <taxon>Stramenopiles</taxon>
        <taxon>Oomycota</taxon>
        <taxon>Peronosporomycetes</taxon>
        <taxon>Albuginales</taxon>
        <taxon>Albuginaceae</taxon>
        <taxon>Albugo</taxon>
    </lineage>
</organism>
<evidence type="ECO:0000256" key="2">
    <source>
        <dbReference type="ARBA" id="ARBA00022540"/>
    </source>
</evidence>
<comment type="similarity">
    <text evidence="1">Belongs to the TRAFAC class translation factor GTPase superfamily. Classic translation factor GTPase family. IF-2 subfamily.</text>
</comment>
<evidence type="ECO:0000256" key="4">
    <source>
        <dbReference type="ARBA" id="ARBA00022917"/>
    </source>
</evidence>
<keyword evidence="2 8" id="KW-0396">Initiation factor</keyword>
<dbReference type="GO" id="GO:0003743">
    <property type="term" value="F:translation initiation factor activity"/>
    <property type="evidence" value="ECO:0007669"/>
    <property type="project" value="UniProtKB-KW"/>
</dbReference>
<dbReference type="PANTHER" id="PTHR43381:SF5">
    <property type="entry name" value="TR-TYPE G DOMAIN-CONTAINING PROTEIN"/>
    <property type="match status" value="1"/>
</dbReference>